<accession>E5ABN8</accession>
<dbReference type="OrthoDB" id="5338458at2759"/>
<dbReference type="AlphaFoldDB" id="E5ABN8"/>
<keyword evidence="4" id="KW-1185">Reference proteome</keyword>
<feature type="compositionally biased region" description="Basic residues" evidence="1">
    <location>
        <begin position="242"/>
        <end position="252"/>
    </location>
</feature>
<evidence type="ECO:0000313" key="3">
    <source>
        <dbReference type="EMBL" id="CBY01079.1"/>
    </source>
</evidence>
<feature type="region of interest" description="Disordered" evidence="1">
    <location>
        <begin position="65"/>
        <end position="132"/>
    </location>
</feature>
<dbReference type="InParanoid" id="E5ABN8"/>
<feature type="compositionally biased region" description="Polar residues" evidence="1">
    <location>
        <begin position="466"/>
        <end position="480"/>
    </location>
</feature>
<sequence>MVQLRRVWVGGTLLTLAKIFHSASRLCQPVTRFACVGSQQQPFVYNFASRTAGDLANHLVMARSRPADRQARSKERQPIMPKNGNVATTDEFGEDPWVVGSSRSNDCRESPVNTTLPASDALPAPKGADEQEHDDVALPTPIAQGMWKVTAPDGREVLSYQPIRGFEHLLHGMVPSVPSQRAPSYYSPGAAHQPSQQLVPTQEPGLPGPYGTHPFHHAFLHCHSLISPVTCPPVQYPAPVQAKRKTLKRSRSVTRPSTQHQRQVYHDNEEEFDDDNEARTSNEAAYTFYVGDIDQLSKFYRRRLEELTMKPLRPIVTAWIKQLEPRRLGSYGPYHKKMPSQRPPECTPDWWPRDVRYEEPSHLDKTGLLKVAVTMMLQHRAIDEPKRKGSWVAKLQQAAQYAIETTPPEQFSSSKGSGFSERMRDRALNEIMPSLFSIAQIHEDHLAQYNLYEGRGNVDTRRGTMCTWQPVSRPPRQSTFNRKRAKVPSRAPRIREVSEDTVSGDDTEVDDTISNTFLRRERAQYRRQQRTPKATRSLQASPIDAPALTSANCASTPSRGSTMMATPNGSFERTMTGLCLEGDVNMDVKYVDATHFSNPDMMCNMFALSQPVQYSVSQPSFDSHSFHGQENVAPFPGPAHPAFDSGSVYDTAFTAFNTPYPQEVRNAVFNAPLPGAHHHGFPYGYDGGFPAVSGAHPVDTSFHGPPADLEMNSQFSHHH</sequence>
<feature type="region of interest" description="Disordered" evidence="1">
    <location>
        <begin position="548"/>
        <end position="569"/>
    </location>
</feature>
<name>E5ABN8_LEPMJ</name>
<protein>
    <recommendedName>
        <fullName evidence="2">Subtelomeric hrmA-associated cluster protein AFUB-079030/YDR124W-like helical bundle domain-containing protein</fullName>
    </recommendedName>
</protein>
<evidence type="ECO:0000256" key="1">
    <source>
        <dbReference type="SAM" id="MobiDB-lite"/>
    </source>
</evidence>
<gene>
    <name evidence="3" type="ORF">LEMA_P022090.1</name>
</gene>
<dbReference type="InterPro" id="IPR021264">
    <property type="entry name" value="AFUB_079030/YDR124W-like"/>
</dbReference>
<feature type="region of interest" description="Disordered" evidence="1">
    <location>
        <begin position="242"/>
        <end position="276"/>
    </location>
</feature>
<reference evidence="4" key="1">
    <citation type="journal article" date="2011" name="Nat. Commun.">
        <title>Effector diversification within compartments of the Leptosphaeria maculans genome affected by Repeat-Induced Point mutations.</title>
        <authorList>
            <person name="Rouxel T."/>
            <person name="Grandaubert J."/>
            <person name="Hane J.K."/>
            <person name="Hoede C."/>
            <person name="van de Wouw A.P."/>
            <person name="Couloux A."/>
            <person name="Dominguez V."/>
            <person name="Anthouard V."/>
            <person name="Bally P."/>
            <person name="Bourras S."/>
            <person name="Cozijnsen A.J."/>
            <person name="Ciuffetti L.M."/>
            <person name="Degrave A."/>
            <person name="Dilmaghani A."/>
            <person name="Duret L."/>
            <person name="Fudal I."/>
            <person name="Goodwin S.B."/>
            <person name="Gout L."/>
            <person name="Glaser N."/>
            <person name="Linglin J."/>
            <person name="Kema G.H.J."/>
            <person name="Lapalu N."/>
            <person name="Lawrence C.B."/>
            <person name="May K."/>
            <person name="Meyer M."/>
            <person name="Ollivier B."/>
            <person name="Poulain J."/>
            <person name="Schoch C.L."/>
            <person name="Simon A."/>
            <person name="Spatafora J.W."/>
            <person name="Stachowiak A."/>
            <person name="Turgeon B.G."/>
            <person name="Tyler B.M."/>
            <person name="Vincent D."/>
            <person name="Weissenbach J."/>
            <person name="Amselem J."/>
            <person name="Quesneville H."/>
            <person name="Oliver R.P."/>
            <person name="Wincker P."/>
            <person name="Balesdent M.-H."/>
            <person name="Howlett B.J."/>
        </authorList>
    </citation>
    <scope>NUCLEOTIDE SEQUENCE [LARGE SCALE GENOMIC DNA]</scope>
    <source>
        <strain evidence="4">JN3 / isolate v23.1.3 / race Av1-4-5-6-7-8</strain>
    </source>
</reference>
<feature type="region of interest" description="Disordered" evidence="1">
    <location>
        <begin position="465"/>
        <end position="509"/>
    </location>
</feature>
<dbReference type="eggNOG" id="ENOG502S0ES">
    <property type="taxonomic scope" value="Eukaryota"/>
</dbReference>
<dbReference type="HOGENOM" id="CLU_449146_0_0_1"/>
<feature type="compositionally biased region" description="Polar residues" evidence="1">
    <location>
        <begin position="549"/>
        <end position="569"/>
    </location>
</feature>
<evidence type="ECO:0000313" key="4">
    <source>
        <dbReference type="Proteomes" id="UP000002668"/>
    </source>
</evidence>
<dbReference type="STRING" id="985895.E5ABN8"/>
<evidence type="ECO:0000259" key="2">
    <source>
        <dbReference type="Pfam" id="PF11001"/>
    </source>
</evidence>
<dbReference type="PANTHER" id="PTHR36102:SF1">
    <property type="entry name" value="YDR124W-LIKE HELICAL BUNDLE DOMAIN-CONTAINING PROTEIN"/>
    <property type="match status" value="1"/>
</dbReference>
<feature type="compositionally biased region" description="Basic and acidic residues" evidence="1">
    <location>
        <begin position="65"/>
        <end position="77"/>
    </location>
</feature>
<dbReference type="Proteomes" id="UP000002668">
    <property type="component" value="Genome"/>
</dbReference>
<dbReference type="Pfam" id="PF11001">
    <property type="entry name" value="AFUB_07903_YDR124W_hel"/>
    <property type="match status" value="1"/>
</dbReference>
<dbReference type="EMBL" id="FP929138">
    <property type="protein sequence ID" value="CBY01079.1"/>
    <property type="molecule type" value="Genomic_DNA"/>
</dbReference>
<proteinExistence type="predicted"/>
<dbReference type="InterPro" id="IPR047092">
    <property type="entry name" value="AFUB_07903/YDR124W-like_hel"/>
</dbReference>
<feature type="compositionally biased region" description="Polar residues" evidence="1">
    <location>
        <begin position="253"/>
        <end position="262"/>
    </location>
</feature>
<feature type="domain" description="Subtelomeric hrmA-associated cluster protein AFUB-079030/YDR124W-like helical bundle" evidence="2">
    <location>
        <begin position="290"/>
        <end position="408"/>
    </location>
</feature>
<dbReference type="OMA" id="YEEPSHL"/>
<dbReference type="PANTHER" id="PTHR36102">
    <property type="entry name" value="CHROMOSOME 10, WHOLE GENOME SHOTGUN SEQUENCE"/>
    <property type="match status" value="1"/>
</dbReference>
<organism evidence="4">
    <name type="scientific">Leptosphaeria maculans (strain JN3 / isolate v23.1.3 / race Av1-4-5-6-7-8)</name>
    <name type="common">Blackleg fungus</name>
    <name type="synonym">Phoma lingam</name>
    <dbReference type="NCBI Taxonomy" id="985895"/>
    <lineage>
        <taxon>Eukaryota</taxon>
        <taxon>Fungi</taxon>
        <taxon>Dikarya</taxon>
        <taxon>Ascomycota</taxon>
        <taxon>Pezizomycotina</taxon>
        <taxon>Dothideomycetes</taxon>
        <taxon>Pleosporomycetidae</taxon>
        <taxon>Pleosporales</taxon>
        <taxon>Pleosporineae</taxon>
        <taxon>Leptosphaeriaceae</taxon>
        <taxon>Plenodomus</taxon>
        <taxon>Plenodomus lingam/Leptosphaeria maculans species complex</taxon>
    </lineage>
</organism>
<dbReference type="VEuPathDB" id="FungiDB:LEMA_P022090.1"/>